<keyword evidence="7 8" id="KW-0472">Membrane</keyword>
<reference evidence="10" key="1">
    <citation type="journal article" date="2015" name="Genome Announc.">
        <title>Draft genome sequence of Talaromyces cellulolyticus strain Y-94, a source of lignocellulosic biomass-degrading enzymes.</title>
        <authorList>
            <person name="Fujii T."/>
            <person name="Koike H."/>
            <person name="Sawayama S."/>
            <person name="Yano S."/>
            <person name="Inoue H."/>
        </authorList>
    </citation>
    <scope>NUCLEOTIDE SEQUENCE [LARGE SCALE GENOMIC DNA]</scope>
    <source>
        <strain evidence="10">Y-94</strain>
    </source>
</reference>
<dbReference type="InterPro" id="IPR044878">
    <property type="entry name" value="UbiA_sf"/>
</dbReference>
<feature type="transmembrane region" description="Helical" evidence="8">
    <location>
        <begin position="40"/>
        <end position="59"/>
    </location>
</feature>
<evidence type="ECO:0000313" key="9">
    <source>
        <dbReference type="EMBL" id="GAM38578.1"/>
    </source>
</evidence>
<evidence type="ECO:0000256" key="5">
    <source>
        <dbReference type="ARBA" id="ARBA00022692"/>
    </source>
</evidence>
<evidence type="ECO:0000256" key="8">
    <source>
        <dbReference type="SAM" id="Phobius"/>
    </source>
</evidence>
<dbReference type="Gene3D" id="1.10.357.140">
    <property type="entry name" value="UbiA prenyltransferase"/>
    <property type="match status" value="1"/>
</dbReference>
<keyword evidence="10" id="KW-1185">Reference proteome</keyword>
<feature type="transmembrane region" description="Helical" evidence="8">
    <location>
        <begin position="118"/>
        <end position="135"/>
    </location>
</feature>
<dbReference type="GO" id="GO:0005743">
    <property type="term" value="C:mitochondrial inner membrane"/>
    <property type="evidence" value="ECO:0007669"/>
    <property type="project" value="TreeGrafter"/>
</dbReference>
<comment type="subcellular location">
    <subcellularLocation>
        <location evidence="1">Membrane</location>
        <topology evidence="1">Multi-pass membrane protein</topology>
    </subcellularLocation>
</comment>
<feature type="transmembrane region" description="Helical" evidence="8">
    <location>
        <begin position="306"/>
        <end position="323"/>
    </location>
</feature>
<dbReference type="InterPro" id="IPR000537">
    <property type="entry name" value="UbiA_prenyltransferase"/>
</dbReference>
<keyword evidence="5 8" id="KW-0812">Transmembrane</keyword>
<dbReference type="InterPro" id="IPR039653">
    <property type="entry name" value="Prenyltransferase"/>
</dbReference>
<comment type="caution">
    <text evidence="9">The sequence shown here is derived from an EMBL/GenBank/DDBJ whole genome shotgun (WGS) entry which is preliminary data.</text>
</comment>
<accession>A0A6V8HAX0</accession>
<comment type="pathway">
    <text evidence="2">Secondary metabolite biosynthesis; terpenoid biosynthesis.</text>
</comment>
<dbReference type="GO" id="GO:0008412">
    <property type="term" value="F:4-hydroxybenzoate polyprenyltransferase activity"/>
    <property type="evidence" value="ECO:0007669"/>
    <property type="project" value="TreeGrafter"/>
</dbReference>
<evidence type="ECO:0000313" key="10">
    <source>
        <dbReference type="Proteomes" id="UP000053095"/>
    </source>
</evidence>
<organism evidence="9 10">
    <name type="scientific">Talaromyces pinophilus</name>
    <name type="common">Penicillium pinophilum</name>
    <dbReference type="NCBI Taxonomy" id="128442"/>
    <lineage>
        <taxon>Eukaryota</taxon>
        <taxon>Fungi</taxon>
        <taxon>Dikarya</taxon>
        <taxon>Ascomycota</taxon>
        <taxon>Pezizomycotina</taxon>
        <taxon>Eurotiomycetes</taxon>
        <taxon>Eurotiomycetidae</taxon>
        <taxon>Eurotiales</taxon>
        <taxon>Trichocomaceae</taxon>
        <taxon>Talaromyces</taxon>
        <taxon>Talaromyces sect. Talaromyces</taxon>
    </lineage>
</organism>
<dbReference type="AlphaFoldDB" id="A0A6V8HAX0"/>
<proteinExistence type="inferred from homology"/>
<keyword evidence="4" id="KW-0808">Transferase</keyword>
<feature type="transmembrane region" description="Helical" evidence="8">
    <location>
        <begin position="239"/>
        <end position="257"/>
    </location>
</feature>
<evidence type="ECO:0000256" key="4">
    <source>
        <dbReference type="ARBA" id="ARBA00022679"/>
    </source>
</evidence>
<evidence type="ECO:0000256" key="6">
    <source>
        <dbReference type="ARBA" id="ARBA00022989"/>
    </source>
</evidence>
<comment type="similarity">
    <text evidence="3">Belongs to the UbiA prenyltransferase family.</text>
</comment>
<sequence>MSMEEFLDYAHQEAISLFPFLDIPWGAYFELTRLSQPAEALMAVLLYSVGLMFSASLVIPPLQPKDVLPLACRGALWVYYMRHAICTFKAAVDYEYDRHVRRRQSGPVARGALTPDEAFNFSSILLLLGTLGLFYLPRESHGLGVIVTLVMMLYPFGKRFTSYPQLIMGFGFTMGVFMSGNVIGVDLSPGSGNFRSALYLGIVLMLLATIANVVYTYQDMRDDAKVGGKSMALIMSNRPKTWLFAMTAITGILLWKIGNLSDYSILFNIISCGGSFFALSTMLALIDLRVARDCEWWFRRGMMGSVFLIFGGLYMEYVIRLYVLQ</sequence>
<dbReference type="Pfam" id="PF01040">
    <property type="entry name" value="UbiA"/>
    <property type="match status" value="1"/>
</dbReference>
<evidence type="ECO:0000256" key="3">
    <source>
        <dbReference type="ARBA" id="ARBA00005985"/>
    </source>
</evidence>
<feature type="transmembrane region" description="Helical" evidence="8">
    <location>
        <begin position="263"/>
        <end position="286"/>
    </location>
</feature>
<dbReference type="PANTHER" id="PTHR11048:SF39">
    <property type="entry name" value="POLYPRENYL TRANSFERASE AUSN"/>
    <property type="match status" value="1"/>
</dbReference>
<evidence type="ECO:0000256" key="1">
    <source>
        <dbReference type="ARBA" id="ARBA00004141"/>
    </source>
</evidence>
<gene>
    <name evidence="9" type="ORF">TCE0_033f09411</name>
</gene>
<evidence type="ECO:0000256" key="7">
    <source>
        <dbReference type="ARBA" id="ARBA00023136"/>
    </source>
</evidence>
<dbReference type="EMBL" id="DF933829">
    <property type="protein sequence ID" value="GAM38578.1"/>
    <property type="molecule type" value="Genomic_DNA"/>
</dbReference>
<feature type="transmembrane region" description="Helical" evidence="8">
    <location>
        <begin position="197"/>
        <end position="218"/>
    </location>
</feature>
<dbReference type="Gene3D" id="1.20.120.1780">
    <property type="entry name" value="UbiA prenyltransferase"/>
    <property type="match status" value="1"/>
</dbReference>
<dbReference type="PANTHER" id="PTHR11048">
    <property type="entry name" value="PRENYLTRANSFERASES"/>
    <property type="match status" value="1"/>
</dbReference>
<feature type="transmembrane region" description="Helical" evidence="8">
    <location>
        <begin position="166"/>
        <end position="185"/>
    </location>
</feature>
<evidence type="ECO:0000256" key="2">
    <source>
        <dbReference type="ARBA" id="ARBA00004721"/>
    </source>
</evidence>
<keyword evidence="6 8" id="KW-1133">Transmembrane helix</keyword>
<name>A0A6V8HAX0_TALPI</name>
<dbReference type="Proteomes" id="UP000053095">
    <property type="component" value="Unassembled WGS sequence"/>
</dbReference>
<dbReference type="GO" id="GO:0006744">
    <property type="term" value="P:ubiquinone biosynthetic process"/>
    <property type="evidence" value="ECO:0007669"/>
    <property type="project" value="TreeGrafter"/>
</dbReference>
<protein>
    <submittedName>
        <fullName evidence="9">Prenyltransferase</fullName>
    </submittedName>
</protein>